<accession>A0A9X2HQ76</accession>
<keyword evidence="1" id="KW-0812">Transmembrane</keyword>
<name>A0A9X2HQ76_9SPHN</name>
<evidence type="ECO:0000259" key="2">
    <source>
        <dbReference type="Pfam" id="PF07811"/>
    </source>
</evidence>
<evidence type="ECO:0000313" key="3">
    <source>
        <dbReference type="EMBL" id="MCP3735143.1"/>
    </source>
</evidence>
<keyword evidence="4" id="KW-1185">Reference proteome</keyword>
<evidence type="ECO:0000256" key="1">
    <source>
        <dbReference type="SAM" id="Phobius"/>
    </source>
</evidence>
<evidence type="ECO:0000313" key="4">
    <source>
        <dbReference type="Proteomes" id="UP001139486"/>
    </source>
</evidence>
<organism evidence="3 4">
    <name type="scientific">Sphingomonas liriopis</name>
    <dbReference type="NCBI Taxonomy" id="2949094"/>
    <lineage>
        <taxon>Bacteria</taxon>
        <taxon>Pseudomonadati</taxon>
        <taxon>Pseudomonadota</taxon>
        <taxon>Alphaproteobacteria</taxon>
        <taxon>Sphingomonadales</taxon>
        <taxon>Sphingomonadaceae</taxon>
        <taxon>Sphingomonas</taxon>
    </lineage>
</organism>
<sequence>MRRRGLIADEKGLALVEFALVLPFMLILYLGSVQLQDGISCNRKVTIATRALADLIAQNTTGSLTKAEIDSSLAAIPQVMRPYSATPAVFRVTQVGTDLTLKTTVQWSRARNGTAYATGSVVNIPAAMKIPGTYFLLAEVNYAYKPPSNFGFIGALALRDSLYMLPRNSNKIDCTDC</sequence>
<dbReference type="Pfam" id="PF07811">
    <property type="entry name" value="TadE"/>
    <property type="match status" value="1"/>
</dbReference>
<keyword evidence="1" id="KW-1133">Transmembrane helix</keyword>
<dbReference type="InterPro" id="IPR012495">
    <property type="entry name" value="TadE-like_dom"/>
</dbReference>
<comment type="caution">
    <text evidence="3">The sequence shown here is derived from an EMBL/GenBank/DDBJ whole genome shotgun (WGS) entry which is preliminary data.</text>
</comment>
<keyword evidence="1" id="KW-0472">Membrane</keyword>
<feature type="transmembrane region" description="Helical" evidence="1">
    <location>
        <begin position="12"/>
        <end position="31"/>
    </location>
</feature>
<reference evidence="3" key="1">
    <citation type="submission" date="2022-05" db="EMBL/GenBank/DDBJ databases">
        <title>Sphingomonas sp. strain RP10 Genome sequencing and assembly.</title>
        <authorList>
            <person name="Kim I."/>
        </authorList>
    </citation>
    <scope>NUCLEOTIDE SEQUENCE</scope>
    <source>
        <strain evidence="3">RP10</strain>
    </source>
</reference>
<feature type="domain" description="TadE-like" evidence="2">
    <location>
        <begin position="12"/>
        <end position="35"/>
    </location>
</feature>
<dbReference type="RefSeq" id="WP_254289269.1">
    <property type="nucleotide sequence ID" value="NZ_JAMLDY010000010.1"/>
</dbReference>
<proteinExistence type="predicted"/>
<protein>
    <submittedName>
        <fullName evidence="3">Pilus assembly protein</fullName>
    </submittedName>
</protein>
<dbReference type="AlphaFoldDB" id="A0A9X2HQ76"/>
<gene>
    <name evidence="3" type="ORF">M9979_09710</name>
</gene>
<dbReference type="Proteomes" id="UP001139486">
    <property type="component" value="Unassembled WGS sequence"/>
</dbReference>
<dbReference type="EMBL" id="JAMLDY010000010">
    <property type="protein sequence ID" value="MCP3735143.1"/>
    <property type="molecule type" value="Genomic_DNA"/>
</dbReference>